<sequence>MCSKPIQVKPALLPNKDEGDAAMKMEVANLLVSLSGGSRSETASSSLLPPSSVFLPIGASESRHKRPAHSSPIPSPRFITQPTGSGVIRPELLRPAAVSQPLILNKVTAPPPSPIKPPS</sequence>
<proteinExistence type="predicted"/>
<name>A0A7T8HL58_CALRO</name>
<dbReference type="AlphaFoldDB" id="A0A7T8HL58"/>
<protein>
    <submittedName>
        <fullName evidence="2">Capicua transcriptional repressor (Silurana)</fullName>
    </submittedName>
</protein>
<gene>
    <name evidence="2" type="ORF">FKW44_013400</name>
</gene>
<evidence type="ECO:0000313" key="3">
    <source>
        <dbReference type="Proteomes" id="UP000595437"/>
    </source>
</evidence>
<evidence type="ECO:0000313" key="2">
    <source>
        <dbReference type="EMBL" id="QQP51905.1"/>
    </source>
</evidence>
<keyword evidence="3" id="KW-1185">Reference proteome</keyword>
<reference evidence="3" key="1">
    <citation type="submission" date="2021-01" db="EMBL/GenBank/DDBJ databases">
        <title>Caligus Genome Assembly.</title>
        <authorList>
            <person name="Gallardo-Escarate C."/>
        </authorList>
    </citation>
    <scope>NUCLEOTIDE SEQUENCE [LARGE SCALE GENOMIC DNA]</scope>
</reference>
<dbReference type="Proteomes" id="UP000595437">
    <property type="component" value="Chromosome 8"/>
</dbReference>
<feature type="region of interest" description="Disordered" evidence="1">
    <location>
        <begin position="37"/>
        <end position="92"/>
    </location>
</feature>
<feature type="compositionally biased region" description="Low complexity" evidence="1">
    <location>
        <begin position="37"/>
        <end position="52"/>
    </location>
</feature>
<organism evidence="2 3">
    <name type="scientific">Caligus rogercresseyi</name>
    <name type="common">Sea louse</name>
    <dbReference type="NCBI Taxonomy" id="217165"/>
    <lineage>
        <taxon>Eukaryota</taxon>
        <taxon>Metazoa</taxon>
        <taxon>Ecdysozoa</taxon>
        <taxon>Arthropoda</taxon>
        <taxon>Crustacea</taxon>
        <taxon>Multicrustacea</taxon>
        <taxon>Hexanauplia</taxon>
        <taxon>Copepoda</taxon>
        <taxon>Siphonostomatoida</taxon>
        <taxon>Caligidae</taxon>
        <taxon>Caligus</taxon>
    </lineage>
</organism>
<dbReference type="EMBL" id="CP045897">
    <property type="protein sequence ID" value="QQP51905.1"/>
    <property type="molecule type" value="Genomic_DNA"/>
</dbReference>
<feature type="region of interest" description="Disordered" evidence="1">
    <location>
        <begin position="100"/>
        <end position="119"/>
    </location>
</feature>
<feature type="compositionally biased region" description="Pro residues" evidence="1">
    <location>
        <begin position="109"/>
        <end position="119"/>
    </location>
</feature>
<accession>A0A7T8HL58</accession>
<evidence type="ECO:0000256" key="1">
    <source>
        <dbReference type="SAM" id="MobiDB-lite"/>
    </source>
</evidence>